<evidence type="ECO:0000256" key="1">
    <source>
        <dbReference type="SAM" id="SignalP"/>
    </source>
</evidence>
<accession>A0AB39BJ19</accession>
<dbReference type="InterPro" id="IPR006311">
    <property type="entry name" value="TAT_signal"/>
</dbReference>
<keyword evidence="1" id="KW-0732">Signal</keyword>
<dbReference type="AlphaFoldDB" id="A0AB39BJ19"/>
<evidence type="ECO:0000313" key="2">
    <source>
        <dbReference type="EMBL" id="XDI06405.1"/>
    </source>
</evidence>
<protein>
    <recommendedName>
        <fullName evidence="3">DUF2808 domain-containing protein</fullName>
    </recommendedName>
</protein>
<evidence type="ECO:0008006" key="3">
    <source>
        <dbReference type="Google" id="ProtNLM"/>
    </source>
</evidence>
<feature type="chain" id="PRO_5044297176" description="DUF2808 domain-containing protein" evidence="1">
    <location>
        <begin position="31"/>
        <end position="148"/>
    </location>
</feature>
<name>A0AB39BJ19_9MICO</name>
<proteinExistence type="predicted"/>
<dbReference type="PROSITE" id="PS51318">
    <property type="entry name" value="TAT"/>
    <property type="match status" value="1"/>
</dbReference>
<dbReference type="EMBL" id="CP162511">
    <property type="protein sequence ID" value="XDI06405.1"/>
    <property type="molecule type" value="Genomic_DNA"/>
</dbReference>
<reference evidence="2" key="1">
    <citation type="submission" date="2024-05" db="EMBL/GenBank/DDBJ databases">
        <title>Herbiconiux sp. A18JL235.</title>
        <authorList>
            <person name="Zhang G."/>
        </authorList>
    </citation>
    <scope>NUCLEOTIDE SEQUENCE</scope>
    <source>
        <strain evidence="2">A18JL235</strain>
    </source>
</reference>
<organism evidence="2">
    <name type="scientific">Herbiconiux sp. A18JL235</name>
    <dbReference type="NCBI Taxonomy" id="3152363"/>
    <lineage>
        <taxon>Bacteria</taxon>
        <taxon>Bacillati</taxon>
        <taxon>Actinomycetota</taxon>
        <taxon>Actinomycetes</taxon>
        <taxon>Micrococcales</taxon>
        <taxon>Microbacteriaceae</taxon>
        <taxon>Herbiconiux</taxon>
    </lineage>
</organism>
<feature type="signal peptide" evidence="1">
    <location>
        <begin position="1"/>
        <end position="30"/>
    </location>
</feature>
<gene>
    <name evidence="2" type="ORF">ABFY20_04725</name>
</gene>
<sequence length="148" mass="15104">MGEIGRRTVLRAAWATPVVVAAAAAPSASASVETLTAFVVPPAGRARPIYVYATTPSSATPEKITIVITPLDDPDAGFSLSEPEAPGWVLSMSGNVAVVETVAPVAPGSTTPFWFSYVLPAAGVLAGITVQYPGYPDVELTAISYGGV</sequence>
<dbReference type="RefSeq" id="WP_368498788.1">
    <property type="nucleotide sequence ID" value="NZ_CP162511.1"/>
</dbReference>